<comment type="caution">
    <text evidence="4">The sequence shown here is derived from an EMBL/GenBank/DDBJ whole genome shotgun (WGS) entry which is preliminary data.</text>
</comment>
<name>A0ABV5AGG9_9BACL</name>
<dbReference type="InterPro" id="IPR001559">
    <property type="entry name" value="Phosphotriesterase"/>
</dbReference>
<reference evidence="4 5" key="1">
    <citation type="journal article" date="2024" name="Int. J. Mol. Sci.">
        <title>Exploration of Alicyclobacillus spp. Genome in Search of Antibiotic Resistance.</title>
        <authorList>
            <person name="Bucka-Kolendo J."/>
            <person name="Kiousi D.E."/>
            <person name="Dekowska A."/>
            <person name="Mikolajczuk-Szczyrba A."/>
            <person name="Karadedos D.M."/>
            <person name="Michael P."/>
            <person name="Galanis A."/>
            <person name="Sokolowska B."/>
        </authorList>
    </citation>
    <scope>NUCLEOTIDE SEQUENCE [LARGE SCALE GENOMIC DNA]</scope>
    <source>
        <strain evidence="4 5">KKP 3000</strain>
    </source>
</reference>
<dbReference type="Gene3D" id="3.20.20.140">
    <property type="entry name" value="Metal-dependent hydrolases"/>
    <property type="match status" value="1"/>
</dbReference>
<dbReference type="PROSITE" id="PS51347">
    <property type="entry name" value="PHOSPHOTRIESTERASE_2"/>
    <property type="match status" value="1"/>
</dbReference>
<keyword evidence="1" id="KW-0479">Metal-binding</keyword>
<evidence type="ECO:0000256" key="3">
    <source>
        <dbReference type="PROSITE-ProRule" id="PRU00679"/>
    </source>
</evidence>
<dbReference type="InterPro" id="IPR032466">
    <property type="entry name" value="Metal_Hydrolase"/>
</dbReference>
<dbReference type="PANTHER" id="PTHR10819">
    <property type="entry name" value="PHOSPHOTRIESTERASE-RELATED"/>
    <property type="match status" value="1"/>
</dbReference>
<evidence type="ECO:0000256" key="2">
    <source>
        <dbReference type="ARBA" id="ARBA00022801"/>
    </source>
</evidence>
<protein>
    <submittedName>
        <fullName evidence="4">Phosphotriesterase-related protein</fullName>
    </submittedName>
</protein>
<gene>
    <name evidence="4" type="ORF">KKP3000_000120</name>
</gene>
<dbReference type="PANTHER" id="PTHR10819:SF3">
    <property type="entry name" value="PHOSPHOTRIESTERASE-RELATED PROTEIN"/>
    <property type="match status" value="1"/>
</dbReference>
<dbReference type="PIRSF" id="PIRSF016839">
    <property type="entry name" value="PhP"/>
    <property type="match status" value="1"/>
</dbReference>
<dbReference type="RefSeq" id="WP_275473962.1">
    <property type="nucleotide sequence ID" value="NZ_CP162940.1"/>
</dbReference>
<keyword evidence="2" id="KW-0378">Hydrolase</keyword>
<dbReference type="SUPFAM" id="SSF51556">
    <property type="entry name" value="Metallo-dependent hydrolases"/>
    <property type="match status" value="1"/>
</dbReference>
<keyword evidence="5" id="KW-1185">Reference proteome</keyword>
<evidence type="ECO:0000313" key="5">
    <source>
        <dbReference type="Proteomes" id="UP001579974"/>
    </source>
</evidence>
<sequence length="305" mass="34432">MSFVRTVLGDISPNEIQQTMIHEHLFFDLSHVRKETDSILADSPELEEELRQVKKFGGNTIVEVTNIGMGRNVAGLAQLSERLGIHIVCATGFYKESVYPEAAFTKSREEIADLFTSDILTGVGDHGVKAGIISEIGSSHREITAVEEKVFRAACDTHKRTKAPLSTHCELGTEGTAQLRIFEEEQVDLKHISFGHQDLNTDLNEQVLLLQSGAYIQFDTIGKNNYRSHRDRLENLLILLDKGFEDQLMLSVDMTRKSYFRKNDGPGYVYLFDTFLPDLRKAGVTDLVIDKLMIHNPRRFLAFAE</sequence>
<evidence type="ECO:0000256" key="1">
    <source>
        <dbReference type="ARBA" id="ARBA00022723"/>
    </source>
</evidence>
<comment type="similarity">
    <text evidence="3">Belongs to the metallo-dependent hydrolases superfamily. Phosphotriesterase family.</text>
</comment>
<proteinExistence type="inferred from homology"/>
<dbReference type="EMBL" id="JBDXSU010000010">
    <property type="protein sequence ID" value="MFB5191349.1"/>
    <property type="molecule type" value="Genomic_DNA"/>
</dbReference>
<dbReference type="Pfam" id="PF02126">
    <property type="entry name" value="PTE"/>
    <property type="match status" value="1"/>
</dbReference>
<dbReference type="Proteomes" id="UP001579974">
    <property type="component" value="Unassembled WGS sequence"/>
</dbReference>
<accession>A0ABV5AGG9</accession>
<organism evidence="4 5">
    <name type="scientific">Alicyclobacillus fastidiosus</name>
    <dbReference type="NCBI Taxonomy" id="392011"/>
    <lineage>
        <taxon>Bacteria</taxon>
        <taxon>Bacillati</taxon>
        <taxon>Bacillota</taxon>
        <taxon>Bacilli</taxon>
        <taxon>Bacillales</taxon>
        <taxon>Alicyclobacillaceae</taxon>
        <taxon>Alicyclobacillus</taxon>
    </lineage>
</organism>
<evidence type="ECO:0000313" key="4">
    <source>
        <dbReference type="EMBL" id="MFB5191349.1"/>
    </source>
</evidence>
<comment type="caution">
    <text evidence="3">Lacks conserved residue(s) required for the propagation of feature annotation.</text>
</comment>